<accession>A0A6A4ED35</accession>
<reference evidence="1 2" key="1">
    <citation type="submission" date="2018-08" db="EMBL/GenBank/DDBJ databases">
        <title>Genomic investigation of the strawberry pathogen Phytophthora fragariae indicates pathogenicity is determined by transcriptional variation in three key races.</title>
        <authorList>
            <person name="Adams T.M."/>
            <person name="Armitage A.D."/>
            <person name="Sobczyk M.K."/>
            <person name="Bates H.J."/>
            <person name="Dunwell J.M."/>
            <person name="Nellist C.F."/>
            <person name="Harrison R.J."/>
        </authorList>
    </citation>
    <scope>NUCLEOTIDE SEQUENCE [LARGE SCALE GENOMIC DNA]</scope>
    <source>
        <strain evidence="1 2">SCRP333</strain>
    </source>
</reference>
<dbReference type="Proteomes" id="UP000434957">
    <property type="component" value="Unassembled WGS sequence"/>
</dbReference>
<dbReference type="AlphaFoldDB" id="A0A6A4ED35"/>
<proteinExistence type="predicted"/>
<protein>
    <recommendedName>
        <fullName evidence="3">Core-binding (CB) domain-containing protein</fullName>
    </recommendedName>
</protein>
<evidence type="ECO:0008006" key="3">
    <source>
        <dbReference type="Google" id="ProtNLM"/>
    </source>
</evidence>
<comment type="caution">
    <text evidence="1">The sequence shown here is derived from an EMBL/GenBank/DDBJ whole genome shotgun (WGS) entry which is preliminary data.</text>
</comment>
<dbReference type="EMBL" id="QXFT01001361">
    <property type="protein sequence ID" value="KAE9320747.1"/>
    <property type="molecule type" value="Genomic_DNA"/>
</dbReference>
<evidence type="ECO:0000313" key="1">
    <source>
        <dbReference type="EMBL" id="KAE9320747.1"/>
    </source>
</evidence>
<gene>
    <name evidence="1" type="ORF">PR003_g17643</name>
</gene>
<sequence>MANKKFSNPQRFFTASGLLDPTVFTPKEFEAFVLAKRKDLKAVTLGGYRSAMKDSYRRNNVPVPDEYGEGMKTLFCGIKRLQAETEQTADVRSSGMRALTYSMYEKLEASISDTN</sequence>
<evidence type="ECO:0000313" key="2">
    <source>
        <dbReference type="Proteomes" id="UP000434957"/>
    </source>
</evidence>
<keyword evidence="2" id="KW-1185">Reference proteome</keyword>
<name>A0A6A4ED35_9STRA</name>
<organism evidence="1 2">
    <name type="scientific">Phytophthora rubi</name>
    <dbReference type="NCBI Taxonomy" id="129364"/>
    <lineage>
        <taxon>Eukaryota</taxon>
        <taxon>Sar</taxon>
        <taxon>Stramenopiles</taxon>
        <taxon>Oomycota</taxon>
        <taxon>Peronosporomycetes</taxon>
        <taxon>Peronosporales</taxon>
        <taxon>Peronosporaceae</taxon>
        <taxon>Phytophthora</taxon>
    </lineage>
</organism>